<keyword evidence="1" id="KW-0812">Transmembrane</keyword>
<reference evidence="3" key="1">
    <citation type="submission" date="2021-04" db="EMBL/GenBank/DDBJ databases">
        <title>Genome based classification of Actinospica acidithermotolerans sp. nov., an actinobacterium isolated from an Indonesian hot spring.</title>
        <authorList>
            <person name="Kusuma A.B."/>
            <person name="Putra K.E."/>
            <person name="Nafisah S."/>
            <person name="Loh J."/>
            <person name="Nouioui I."/>
            <person name="Goodfellow M."/>
        </authorList>
    </citation>
    <scope>NUCLEOTIDE SEQUENCE</scope>
    <source>
        <strain evidence="3">CSCA 57</strain>
    </source>
</reference>
<dbReference type="PANTHER" id="PTHR45138:SF9">
    <property type="entry name" value="DIGUANYLATE CYCLASE DGCM-RELATED"/>
    <property type="match status" value="1"/>
</dbReference>
<keyword evidence="4" id="KW-1185">Reference proteome</keyword>
<dbReference type="FunFam" id="3.30.70.270:FF:000001">
    <property type="entry name" value="Diguanylate cyclase domain protein"/>
    <property type="match status" value="1"/>
</dbReference>
<dbReference type="InterPro" id="IPR043128">
    <property type="entry name" value="Rev_trsase/Diguanyl_cyclase"/>
</dbReference>
<feature type="transmembrane region" description="Helical" evidence="1">
    <location>
        <begin position="59"/>
        <end position="77"/>
    </location>
</feature>
<name>A0A941EM13_9ACTN</name>
<keyword evidence="1" id="KW-1133">Transmembrane helix</keyword>
<protein>
    <submittedName>
        <fullName evidence="3">GGDEF domain-containing protein</fullName>
    </submittedName>
</protein>
<feature type="transmembrane region" description="Helical" evidence="1">
    <location>
        <begin position="155"/>
        <end position="175"/>
    </location>
</feature>
<dbReference type="GO" id="GO:1902201">
    <property type="term" value="P:negative regulation of bacterial-type flagellum-dependent cell motility"/>
    <property type="evidence" value="ECO:0007669"/>
    <property type="project" value="TreeGrafter"/>
</dbReference>
<dbReference type="Pfam" id="PF00990">
    <property type="entry name" value="GGDEF"/>
    <property type="match status" value="1"/>
</dbReference>
<feature type="transmembrane region" description="Helical" evidence="1">
    <location>
        <begin position="131"/>
        <end position="149"/>
    </location>
</feature>
<dbReference type="Gene3D" id="3.30.70.270">
    <property type="match status" value="1"/>
</dbReference>
<dbReference type="Proteomes" id="UP000675781">
    <property type="component" value="Unassembled WGS sequence"/>
</dbReference>
<evidence type="ECO:0000259" key="2">
    <source>
        <dbReference type="PROSITE" id="PS50887"/>
    </source>
</evidence>
<sequence length="355" mass="37175">MLPAPLARSTQAASAGPVTPRFAALIAGGLLLAGAMLSAGVTASLAGSAPELVSGYRPGVYLVCAVSAVSGVCLILARDRVSMAMLYGFPSAAYVLICASAVLSHTSTLFGQTLMLWPVLYAGYLLPEPLAWITLGVGLAAFGVVAAVAHTAHVFGVWLDVAATLLFSMVVVISMRRRIDVLLAQLRREARTDALTGLANLRAFEEFLDRELLVYERHGDPFSLLAIDVDHFKKINDTAGHPAGDAALRRLADLLADAVRRTDMVARVGGEEFGVLLTDCSCAEAIERAEGLRQAVQDAAASWPQPLTVSVGVARVPDHADDGAGLRAAGDAALYQAKSAGRNAVRAADPLPPRL</sequence>
<gene>
    <name evidence="3" type="ORF">KDL01_09120</name>
</gene>
<comment type="caution">
    <text evidence="3">The sequence shown here is derived from an EMBL/GenBank/DDBJ whole genome shotgun (WGS) entry which is preliminary data.</text>
</comment>
<dbReference type="CDD" id="cd01949">
    <property type="entry name" value="GGDEF"/>
    <property type="match status" value="1"/>
</dbReference>
<dbReference type="GO" id="GO:0005886">
    <property type="term" value="C:plasma membrane"/>
    <property type="evidence" value="ECO:0007669"/>
    <property type="project" value="TreeGrafter"/>
</dbReference>
<dbReference type="AlphaFoldDB" id="A0A941EM13"/>
<feature type="domain" description="GGDEF" evidence="2">
    <location>
        <begin position="220"/>
        <end position="350"/>
    </location>
</feature>
<dbReference type="EMBL" id="JAGSOG010000030">
    <property type="protein sequence ID" value="MBR7833425.1"/>
    <property type="molecule type" value="Genomic_DNA"/>
</dbReference>
<dbReference type="SUPFAM" id="SSF55073">
    <property type="entry name" value="Nucleotide cyclase"/>
    <property type="match status" value="1"/>
</dbReference>
<keyword evidence="1" id="KW-0472">Membrane</keyword>
<dbReference type="GO" id="GO:0052621">
    <property type="term" value="F:diguanylate cyclase activity"/>
    <property type="evidence" value="ECO:0007669"/>
    <property type="project" value="TreeGrafter"/>
</dbReference>
<dbReference type="SMART" id="SM00267">
    <property type="entry name" value="GGDEF"/>
    <property type="match status" value="1"/>
</dbReference>
<dbReference type="NCBIfam" id="TIGR00254">
    <property type="entry name" value="GGDEF"/>
    <property type="match status" value="1"/>
</dbReference>
<dbReference type="RefSeq" id="WP_212527947.1">
    <property type="nucleotide sequence ID" value="NZ_JAGSOG010000030.1"/>
</dbReference>
<dbReference type="PROSITE" id="PS50887">
    <property type="entry name" value="GGDEF"/>
    <property type="match status" value="1"/>
</dbReference>
<evidence type="ECO:0000256" key="1">
    <source>
        <dbReference type="SAM" id="Phobius"/>
    </source>
</evidence>
<dbReference type="InterPro" id="IPR050469">
    <property type="entry name" value="Diguanylate_Cyclase"/>
</dbReference>
<dbReference type="PANTHER" id="PTHR45138">
    <property type="entry name" value="REGULATORY COMPONENTS OF SENSORY TRANSDUCTION SYSTEM"/>
    <property type="match status" value="1"/>
</dbReference>
<evidence type="ECO:0000313" key="4">
    <source>
        <dbReference type="Proteomes" id="UP000675781"/>
    </source>
</evidence>
<dbReference type="GO" id="GO:0043709">
    <property type="term" value="P:cell adhesion involved in single-species biofilm formation"/>
    <property type="evidence" value="ECO:0007669"/>
    <property type="project" value="TreeGrafter"/>
</dbReference>
<organism evidence="3 4">
    <name type="scientific">Actinospica durhamensis</name>
    <dbReference type="NCBI Taxonomy" id="1508375"/>
    <lineage>
        <taxon>Bacteria</taxon>
        <taxon>Bacillati</taxon>
        <taxon>Actinomycetota</taxon>
        <taxon>Actinomycetes</taxon>
        <taxon>Catenulisporales</taxon>
        <taxon>Actinospicaceae</taxon>
        <taxon>Actinospica</taxon>
    </lineage>
</organism>
<accession>A0A941EM13</accession>
<dbReference type="InterPro" id="IPR000160">
    <property type="entry name" value="GGDEF_dom"/>
</dbReference>
<dbReference type="InterPro" id="IPR029787">
    <property type="entry name" value="Nucleotide_cyclase"/>
</dbReference>
<evidence type="ECO:0000313" key="3">
    <source>
        <dbReference type="EMBL" id="MBR7833425.1"/>
    </source>
</evidence>
<proteinExistence type="predicted"/>
<feature type="transmembrane region" description="Helical" evidence="1">
    <location>
        <begin position="84"/>
        <end position="103"/>
    </location>
</feature>